<comment type="subcellular location">
    <subcellularLocation>
        <location evidence="3">Membrane</location>
        <topology evidence="3">Multi-pass membrane protein</topology>
    </subcellularLocation>
</comment>
<dbReference type="SMART" id="SM00388">
    <property type="entry name" value="HisKA"/>
    <property type="match status" value="1"/>
</dbReference>
<dbReference type="CDD" id="cd00130">
    <property type="entry name" value="PAS"/>
    <property type="match status" value="1"/>
</dbReference>
<evidence type="ECO:0000256" key="3">
    <source>
        <dbReference type="ARBA" id="ARBA00004141"/>
    </source>
</evidence>
<dbReference type="EC" id="2.7.13.3" evidence="4"/>
<dbReference type="InterPro" id="IPR035965">
    <property type="entry name" value="PAS-like_dom_sf"/>
</dbReference>
<evidence type="ECO:0000256" key="13">
    <source>
        <dbReference type="ARBA" id="ARBA00023004"/>
    </source>
</evidence>
<evidence type="ECO:0000256" key="17">
    <source>
        <dbReference type="ARBA" id="ARBA00070616"/>
    </source>
</evidence>
<evidence type="ECO:0000256" key="16">
    <source>
        <dbReference type="ARBA" id="ARBA00059827"/>
    </source>
</evidence>
<dbReference type="GO" id="GO:0000155">
    <property type="term" value="F:phosphorelay sensor kinase activity"/>
    <property type="evidence" value="ECO:0007669"/>
    <property type="project" value="InterPro"/>
</dbReference>
<dbReference type="GO" id="GO:0000156">
    <property type="term" value="F:phosphorelay response regulator activity"/>
    <property type="evidence" value="ECO:0007669"/>
    <property type="project" value="TreeGrafter"/>
</dbReference>
<dbReference type="PANTHER" id="PTHR42878">
    <property type="entry name" value="TWO-COMPONENT HISTIDINE KINASE"/>
    <property type="match status" value="1"/>
</dbReference>
<dbReference type="OrthoDB" id="9795133at2"/>
<keyword evidence="8 18" id="KW-0812">Transmembrane</keyword>
<dbReference type="GO" id="GO:0016020">
    <property type="term" value="C:membrane"/>
    <property type="evidence" value="ECO:0007669"/>
    <property type="project" value="UniProtKB-SubCell"/>
</dbReference>
<dbReference type="Gene3D" id="1.10.287.130">
    <property type="match status" value="1"/>
</dbReference>
<keyword evidence="6" id="KW-0479">Metal-binding</keyword>
<dbReference type="Gene3D" id="3.30.450.20">
    <property type="entry name" value="PAS domain"/>
    <property type="match status" value="1"/>
</dbReference>
<comment type="caution">
    <text evidence="22">The sequence shown here is derived from an EMBL/GenBank/DDBJ whole genome shotgun (WGS) entry which is preliminary data.</text>
</comment>
<evidence type="ECO:0000256" key="14">
    <source>
        <dbReference type="ARBA" id="ARBA00023012"/>
    </source>
</evidence>
<keyword evidence="10" id="KW-0418">Kinase</keyword>
<evidence type="ECO:0000256" key="10">
    <source>
        <dbReference type="ARBA" id="ARBA00022777"/>
    </source>
</evidence>
<dbReference type="AlphaFoldDB" id="A0A1Q9B321"/>
<evidence type="ECO:0000313" key="23">
    <source>
        <dbReference type="Proteomes" id="UP000186364"/>
    </source>
</evidence>
<proteinExistence type="predicted"/>
<reference evidence="22 23" key="1">
    <citation type="submission" date="2016-09" db="EMBL/GenBank/DDBJ databases">
        <title>Rhizobium sp. nov., a novel species isolated from the rice rhizosphere.</title>
        <authorList>
            <person name="Zhao J."/>
            <person name="Zhang X."/>
        </authorList>
    </citation>
    <scope>NUCLEOTIDE SEQUENCE [LARGE SCALE GENOMIC DNA]</scope>
    <source>
        <strain evidence="22 23">1.7048</strain>
    </source>
</reference>
<keyword evidence="12 18" id="KW-1133">Transmembrane helix</keyword>
<keyword evidence="15 18" id="KW-0472">Membrane</keyword>
<dbReference type="GO" id="GO:0030295">
    <property type="term" value="F:protein kinase activator activity"/>
    <property type="evidence" value="ECO:0007669"/>
    <property type="project" value="TreeGrafter"/>
</dbReference>
<dbReference type="Gene3D" id="3.30.565.10">
    <property type="entry name" value="Histidine kinase-like ATPase, C-terminal domain"/>
    <property type="match status" value="1"/>
</dbReference>
<dbReference type="CDD" id="cd00075">
    <property type="entry name" value="HATPase"/>
    <property type="match status" value="1"/>
</dbReference>
<feature type="domain" description="PAC" evidence="21">
    <location>
        <begin position="370"/>
        <end position="420"/>
    </location>
</feature>
<sequence>MSVTTLAQTPGLGGRLMSISGHAAAVLCIMLGGVVLLLWIVQPAAVVADYPAIFVTELISALCFVLTGLALWMMLADARKAGTIFCLLSIAIAGDSLIFDVFNWDPGLDALLPRLFAHAARQPKHVVGGTALCFILIDLAILRTILKGGPSHWSIALPALVFMIAAGTILTYALHLGVEPRWLPLKVVSPYTTLCFLALSLALIFHHVRLLDYHRQTVAAMLASATYVLLLLLTLLGLESSAEGAVPLLSGPETHDILAAVLLASGVIFTVLVVYAFRNAQRHADVAAQLSESQQRLAAIIETAVDGFITIDERGTILSINAACERIFGYPARDMLGQNVRMLMPDPYRRDHDGYMRNYHATGRAKVIGIGREVEGLRRNGTTFPLDLAVTRIELPHQVIYSGIVRDISERKRQERALLEANAEMEEFSYRTSHDLRSPIASALGLAAIAREMTQDGAPPEAVAQVIERIDGGLRRLDRLIQDIIALTRTKLLEEPAAELALADAVRETIERLRFIGSGRRIAFSVEADKDLVIATKISRVQMILDNLISNAIKYSDPQEEAPYVRVLLRLEGDMISITVSDNGLGIDSEQQRHLFQMFRRFHPGHSQGSGLGLYILRKSVEHLGGSVAYHPLDKGSAFVVRFPARTCP</sequence>
<feature type="transmembrane region" description="Helical" evidence="18">
    <location>
        <begin position="84"/>
        <end position="104"/>
    </location>
</feature>
<evidence type="ECO:0000259" key="20">
    <source>
        <dbReference type="PROSITE" id="PS50112"/>
    </source>
</evidence>
<dbReference type="SMART" id="SM00387">
    <property type="entry name" value="HATPase_c"/>
    <property type="match status" value="1"/>
</dbReference>
<feature type="transmembrane region" description="Helical" evidence="18">
    <location>
        <begin position="187"/>
        <end position="205"/>
    </location>
</feature>
<dbReference type="PROSITE" id="PS50109">
    <property type="entry name" value="HIS_KIN"/>
    <property type="match status" value="1"/>
</dbReference>
<evidence type="ECO:0000256" key="18">
    <source>
        <dbReference type="SAM" id="Phobius"/>
    </source>
</evidence>
<dbReference type="InterPro" id="IPR000700">
    <property type="entry name" value="PAS-assoc_C"/>
</dbReference>
<dbReference type="SUPFAM" id="SSF55785">
    <property type="entry name" value="PYP-like sensor domain (PAS domain)"/>
    <property type="match status" value="1"/>
</dbReference>
<feature type="domain" description="PAS" evidence="20">
    <location>
        <begin position="293"/>
        <end position="346"/>
    </location>
</feature>
<dbReference type="RefSeq" id="WP_075625526.1">
    <property type="nucleotide sequence ID" value="NZ_FOAM01000021.1"/>
</dbReference>
<keyword evidence="9" id="KW-0547">Nucleotide-binding</keyword>
<dbReference type="FunFam" id="3.30.450.20:FF:000060">
    <property type="entry name" value="Sensor protein FixL"/>
    <property type="match status" value="1"/>
</dbReference>
<keyword evidence="14" id="KW-0902">Two-component regulatory system</keyword>
<accession>A0A1Q9B321</accession>
<dbReference type="InterPro" id="IPR000014">
    <property type="entry name" value="PAS"/>
</dbReference>
<comment type="cofactor">
    <cofactor evidence="2">
        <name>heme</name>
        <dbReference type="ChEBI" id="CHEBI:30413"/>
    </cofactor>
</comment>
<evidence type="ECO:0000259" key="21">
    <source>
        <dbReference type="PROSITE" id="PS50113"/>
    </source>
</evidence>
<dbReference type="Proteomes" id="UP000186364">
    <property type="component" value="Unassembled WGS sequence"/>
</dbReference>
<dbReference type="InterPro" id="IPR036890">
    <property type="entry name" value="HATPase_C_sf"/>
</dbReference>
<dbReference type="NCBIfam" id="TIGR00229">
    <property type="entry name" value="sensory_box"/>
    <property type="match status" value="1"/>
</dbReference>
<dbReference type="InterPro" id="IPR003594">
    <property type="entry name" value="HATPase_dom"/>
</dbReference>
<comment type="catalytic activity">
    <reaction evidence="1">
        <text>ATP + protein L-histidine = ADP + protein N-phospho-L-histidine.</text>
        <dbReference type="EC" id="2.7.13.3"/>
    </reaction>
</comment>
<protein>
    <recommendedName>
        <fullName evidence="17">Sensor protein FixL</fullName>
        <ecNumber evidence="4">2.7.13.3</ecNumber>
    </recommendedName>
</protein>
<dbReference type="GO" id="GO:0005524">
    <property type="term" value="F:ATP binding"/>
    <property type="evidence" value="ECO:0007669"/>
    <property type="project" value="UniProtKB-KW"/>
</dbReference>
<name>A0A1Q9B321_9HYPH</name>
<feature type="domain" description="Histidine kinase" evidence="19">
    <location>
        <begin position="431"/>
        <end position="647"/>
    </location>
</feature>
<dbReference type="InterPro" id="IPR050351">
    <property type="entry name" value="BphY/WalK/GraS-like"/>
</dbReference>
<keyword evidence="5" id="KW-0597">Phosphoprotein</keyword>
<dbReference type="PROSITE" id="PS50112">
    <property type="entry name" value="PAS"/>
    <property type="match status" value="1"/>
</dbReference>
<dbReference type="InterPro" id="IPR003661">
    <property type="entry name" value="HisK_dim/P_dom"/>
</dbReference>
<dbReference type="Pfam" id="PF00512">
    <property type="entry name" value="HisKA"/>
    <property type="match status" value="1"/>
</dbReference>
<keyword evidence="11" id="KW-0067">ATP-binding</keyword>
<dbReference type="InterPro" id="IPR013767">
    <property type="entry name" value="PAS_fold"/>
</dbReference>
<keyword evidence="13" id="KW-0408">Iron</keyword>
<dbReference type="InterPro" id="IPR004358">
    <property type="entry name" value="Sig_transdc_His_kin-like_C"/>
</dbReference>
<keyword evidence="7" id="KW-0808">Transferase</keyword>
<evidence type="ECO:0000256" key="1">
    <source>
        <dbReference type="ARBA" id="ARBA00000085"/>
    </source>
</evidence>
<evidence type="ECO:0000256" key="7">
    <source>
        <dbReference type="ARBA" id="ARBA00022679"/>
    </source>
</evidence>
<feature type="transmembrane region" description="Helical" evidence="18">
    <location>
        <begin position="53"/>
        <end position="72"/>
    </location>
</feature>
<dbReference type="GO" id="GO:0006355">
    <property type="term" value="P:regulation of DNA-templated transcription"/>
    <property type="evidence" value="ECO:0007669"/>
    <property type="project" value="InterPro"/>
</dbReference>
<dbReference type="PRINTS" id="PR00344">
    <property type="entry name" value="BCTRLSENSOR"/>
</dbReference>
<dbReference type="EMBL" id="MKIP01000025">
    <property type="protein sequence ID" value="OLP62416.1"/>
    <property type="molecule type" value="Genomic_DNA"/>
</dbReference>
<feature type="transmembrane region" description="Helical" evidence="18">
    <location>
        <begin position="257"/>
        <end position="277"/>
    </location>
</feature>
<dbReference type="GO" id="GO:0007234">
    <property type="term" value="P:osmosensory signaling via phosphorelay pathway"/>
    <property type="evidence" value="ECO:0007669"/>
    <property type="project" value="TreeGrafter"/>
</dbReference>
<dbReference type="SMART" id="SM00091">
    <property type="entry name" value="PAS"/>
    <property type="match status" value="1"/>
</dbReference>
<evidence type="ECO:0000256" key="4">
    <source>
        <dbReference type="ARBA" id="ARBA00012438"/>
    </source>
</evidence>
<evidence type="ECO:0000259" key="19">
    <source>
        <dbReference type="PROSITE" id="PS50109"/>
    </source>
</evidence>
<evidence type="ECO:0000256" key="15">
    <source>
        <dbReference type="ARBA" id="ARBA00023136"/>
    </source>
</evidence>
<dbReference type="Pfam" id="PF00989">
    <property type="entry name" value="PAS"/>
    <property type="match status" value="1"/>
</dbReference>
<dbReference type="SUPFAM" id="SSF55874">
    <property type="entry name" value="ATPase domain of HSP90 chaperone/DNA topoisomerase II/histidine kinase"/>
    <property type="match status" value="1"/>
</dbReference>
<feature type="transmembrane region" description="Helical" evidence="18">
    <location>
        <begin position="153"/>
        <end position="175"/>
    </location>
</feature>
<keyword evidence="23" id="KW-1185">Reference proteome</keyword>
<feature type="transmembrane region" description="Helical" evidence="18">
    <location>
        <begin position="124"/>
        <end position="146"/>
    </location>
</feature>
<evidence type="ECO:0000256" key="12">
    <source>
        <dbReference type="ARBA" id="ARBA00022989"/>
    </source>
</evidence>
<dbReference type="SUPFAM" id="SSF47384">
    <property type="entry name" value="Homodimeric domain of signal transducing histidine kinase"/>
    <property type="match status" value="1"/>
</dbReference>
<dbReference type="PROSITE" id="PS50113">
    <property type="entry name" value="PAC"/>
    <property type="match status" value="1"/>
</dbReference>
<organism evidence="22 23">
    <name type="scientific">Xaviernesmea oryzae</name>
    <dbReference type="NCBI Taxonomy" id="464029"/>
    <lineage>
        <taxon>Bacteria</taxon>
        <taxon>Pseudomonadati</taxon>
        <taxon>Pseudomonadota</taxon>
        <taxon>Alphaproteobacteria</taxon>
        <taxon>Hyphomicrobiales</taxon>
        <taxon>Rhizobiaceae</taxon>
        <taxon>Rhizobium/Agrobacterium group</taxon>
        <taxon>Xaviernesmea</taxon>
    </lineage>
</organism>
<evidence type="ECO:0000256" key="2">
    <source>
        <dbReference type="ARBA" id="ARBA00001971"/>
    </source>
</evidence>
<dbReference type="Pfam" id="PF02518">
    <property type="entry name" value="HATPase_c"/>
    <property type="match status" value="1"/>
</dbReference>
<dbReference type="InterPro" id="IPR005467">
    <property type="entry name" value="His_kinase_dom"/>
</dbReference>
<evidence type="ECO:0000313" key="22">
    <source>
        <dbReference type="EMBL" id="OLP62416.1"/>
    </source>
</evidence>
<feature type="transmembrane region" description="Helical" evidence="18">
    <location>
        <begin position="21"/>
        <end position="41"/>
    </location>
</feature>
<dbReference type="PANTHER" id="PTHR42878:SF7">
    <property type="entry name" value="SENSOR HISTIDINE KINASE GLRK"/>
    <property type="match status" value="1"/>
</dbReference>
<evidence type="ECO:0000256" key="8">
    <source>
        <dbReference type="ARBA" id="ARBA00022692"/>
    </source>
</evidence>
<dbReference type="CDD" id="cd00082">
    <property type="entry name" value="HisKA"/>
    <property type="match status" value="1"/>
</dbReference>
<feature type="transmembrane region" description="Helical" evidence="18">
    <location>
        <begin position="217"/>
        <end position="237"/>
    </location>
</feature>
<evidence type="ECO:0000256" key="9">
    <source>
        <dbReference type="ARBA" id="ARBA00022741"/>
    </source>
</evidence>
<comment type="function">
    <text evidence="16">Putative oxygen sensor; modulates the activity of FixJ, a transcriptional activator of nitrogen fixation fixK gene. FixL probably acts as a kinase that phosphorylates FixJ.</text>
</comment>
<keyword evidence="6" id="KW-0349">Heme</keyword>
<dbReference type="InterPro" id="IPR036097">
    <property type="entry name" value="HisK_dim/P_sf"/>
</dbReference>
<evidence type="ECO:0000256" key="6">
    <source>
        <dbReference type="ARBA" id="ARBA00022617"/>
    </source>
</evidence>
<evidence type="ECO:0000256" key="5">
    <source>
        <dbReference type="ARBA" id="ARBA00022553"/>
    </source>
</evidence>
<evidence type="ECO:0000256" key="11">
    <source>
        <dbReference type="ARBA" id="ARBA00022840"/>
    </source>
</evidence>
<gene>
    <name evidence="22" type="ORF">BJF93_22385</name>
</gene>